<dbReference type="PRINTS" id="PR00081">
    <property type="entry name" value="GDHRDH"/>
</dbReference>
<dbReference type="Proteomes" id="UP000643405">
    <property type="component" value="Unassembled WGS sequence"/>
</dbReference>
<dbReference type="InterPro" id="IPR036291">
    <property type="entry name" value="NAD(P)-bd_dom_sf"/>
</dbReference>
<evidence type="ECO:0000313" key="2">
    <source>
        <dbReference type="EMBL" id="MBD0417343.1"/>
    </source>
</evidence>
<organism evidence="2 3">
    <name type="scientific">Oryzicola mucosus</name>
    <dbReference type="NCBI Taxonomy" id="2767425"/>
    <lineage>
        <taxon>Bacteria</taxon>
        <taxon>Pseudomonadati</taxon>
        <taxon>Pseudomonadota</taxon>
        <taxon>Alphaproteobacteria</taxon>
        <taxon>Hyphomicrobiales</taxon>
        <taxon>Phyllobacteriaceae</taxon>
        <taxon>Oryzicola</taxon>
    </lineage>
</organism>
<accession>A0A8J6U3U0</accession>
<dbReference type="AlphaFoldDB" id="A0A8J6U3U0"/>
<reference evidence="2" key="1">
    <citation type="submission" date="2020-09" db="EMBL/GenBank/DDBJ databases">
        <title>Genome seq and assembly of Tianweitania sp.</title>
        <authorList>
            <person name="Chhetri G."/>
        </authorList>
    </citation>
    <scope>NUCLEOTIDE SEQUENCE</scope>
    <source>
        <strain evidence="2">Rool2</strain>
    </source>
</reference>
<dbReference type="EMBL" id="JACVVX010000012">
    <property type="protein sequence ID" value="MBD0417343.1"/>
    <property type="molecule type" value="Genomic_DNA"/>
</dbReference>
<comment type="caution">
    <text evidence="2">The sequence shown here is derived from an EMBL/GenBank/DDBJ whole genome shotgun (WGS) entry which is preliminary data.</text>
</comment>
<dbReference type="CDD" id="cd05233">
    <property type="entry name" value="SDR_c"/>
    <property type="match status" value="1"/>
</dbReference>
<dbReference type="InterPro" id="IPR020904">
    <property type="entry name" value="Sc_DH/Rdtase_CS"/>
</dbReference>
<proteinExistence type="inferred from homology"/>
<dbReference type="Gene3D" id="3.40.50.720">
    <property type="entry name" value="NAD(P)-binding Rossmann-like Domain"/>
    <property type="match status" value="1"/>
</dbReference>
<dbReference type="PRINTS" id="PR00080">
    <property type="entry name" value="SDRFAMILY"/>
</dbReference>
<name>A0A8J6U3U0_9HYPH</name>
<dbReference type="FunFam" id="3.40.50.720:FF:000084">
    <property type="entry name" value="Short-chain dehydrogenase reductase"/>
    <property type="match status" value="1"/>
</dbReference>
<gene>
    <name evidence="2" type="ORF">ICI42_22125</name>
</gene>
<keyword evidence="3" id="KW-1185">Reference proteome</keyword>
<evidence type="ECO:0000256" key="1">
    <source>
        <dbReference type="ARBA" id="ARBA00006484"/>
    </source>
</evidence>
<comment type="similarity">
    <text evidence="1">Belongs to the short-chain dehydrogenases/reductases (SDR) family.</text>
</comment>
<protein>
    <submittedName>
        <fullName evidence="2">SDR family oxidoreductase</fullName>
    </submittedName>
</protein>
<dbReference type="InterPro" id="IPR002347">
    <property type="entry name" value="SDR_fam"/>
</dbReference>
<dbReference type="NCBIfam" id="NF005559">
    <property type="entry name" value="PRK07231.1"/>
    <property type="match status" value="1"/>
</dbReference>
<dbReference type="PANTHER" id="PTHR43943:SF2">
    <property type="entry name" value="DEHYDROGENASE_REDUCTASE 4"/>
    <property type="match status" value="1"/>
</dbReference>
<dbReference type="Pfam" id="PF13561">
    <property type="entry name" value="adh_short_C2"/>
    <property type="match status" value="1"/>
</dbReference>
<dbReference type="PROSITE" id="PS00061">
    <property type="entry name" value="ADH_SHORT"/>
    <property type="match status" value="1"/>
</dbReference>
<sequence length="261" mass="27941">MTHIADSLFDLSGLNALVTGSSRGIGRAIADRFVQHGARVIISSRKEDACAATAAEINARRRVEAAIPIAANVSRREDLEHLYAKSVEGLGQIDIVVCNAAIHPYVGPAMGTSDEAMRKVIDANVMGNHWLIQQALPGMIERGFGRIVLIASIAGHFGSDKFYSYSITKAADMQMGRALAAEHGRNGIRVNTVAPGTILTDMARGMTENKEFMDAEMRRNTVQRLGDPDEIAGVVVMLASPAGAYINGQVINVDGGYTISF</sequence>
<dbReference type="SUPFAM" id="SSF51735">
    <property type="entry name" value="NAD(P)-binding Rossmann-fold domains"/>
    <property type="match status" value="1"/>
</dbReference>
<dbReference type="PANTHER" id="PTHR43943">
    <property type="entry name" value="DEHYDROGENASE/REDUCTASE (SDR FAMILY) MEMBER 4"/>
    <property type="match status" value="1"/>
</dbReference>
<evidence type="ECO:0000313" key="3">
    <source>
        <dbReference type="Proteomes" id="UP000643405"/>
    </source>
</evidence>
<dbReference type="RefSeq" id="WP_188166783.1">
    <property type="nucleotide sequence ID" value="NZ_JACVVX010000012.1"/>
</dbReference>